<feature type="region of interest" description="Disordered" evidence="1">
    <location>
        <begin position="1"/>
        <end position="38"/>
    </location>
</feature>
<accession>A0A392TYB8</accession>
<evidence type="ECO:0000313" key="3">
    <source>
        <dbReference type="Proteomes" id="UP000265520"/>
    </source>
</evidence>
<proteinExistence type="predicted"/>
<name>A0A392TYB8_9FABA</name>
<dbReference type="Proteomes" id="UP000265520">
    <property type="component" value="Unassembled WGS sequence"/>
</dbReference>
<reference evidence="2 3" key="1">
    <citation type="journal article" date="2018" name="Front. Plant Sci.">
        <title>Red Clover (Trifolium pratense) and Zigzag Clover (T. medium) - A Picture of Genomic Similarities and Differences.</title>
        <authorList>
            <person name="Dluhosova J."/>
            <person name="Istvanek J."/>
            <person name="Nedelnik J."/>
            <person name="Repkova J."/>
        </authorList>
    </citation>
    <scope>NUCLEOTIDE SEQUENCE [LARGE SCALE GENOMIC DNA]</scope>
    <source>
        <strain evidence="3">cv. 10/8</strain>
        <tissue evidence="2">Leaf</tissue>
    </source>
</reference>
<sequence length="52" mass="6097">MRGKKMLHRERENGVEIRREKEVVGERGRETNGERGRETDDGCVVVAFVLRR</sequence>
<evidence type="ECO:0000256" key="1">
    <source>
        <dbReference type="SAM" id="MobiDB-lite"/>
    </source>
</evidence>
<organism evidence="2 3">
    <name type="scientific">Trifolium medium</name>
    <dbReference type="NCBI Taxonomy" id="97028"/>
    <lineage>
        <taxon>Eukaryota</taxon>
        <taxon>Viridiplantae</taxon>
        <taxon>Streptophyta</taxon>
        <taxon>Embryophyta</taxon>
        <taxon>Tracheophyta</taxon>
        <taxon>Spermatophyta</taxon>
        <taxon>Magnoliopsida</taxon>
        <taxon>eudicotyledons</taxon>
        <taxon>Gunneridae</taxon>
        <taxon>Pentapetalae</taxon>
        <taxon>rosids</taxon>
        <taxon>fabids</taxon>
        <taxon>Fabales</taxon>
        <taxon>Fabaceae</taxon>
        <taxon>Papilionoideae</taxon>
        <taxon>50 kb inversion clade</taxon>
        <taxon>NPAAA clade</taxon>
        <taxon>Hologalegina</taxon>
        <taxon>IRL clade</taxon>
        <taxon>Trifolieae</taxon>
        <taxon>Trifolium</taxon>
    </lineage>
</organism>
<dbReference type="AlphaFoldDB" id="A0A392TYB8"/>
<feature type="compositionally biased region" description="Basic and acidic residues" evidence="1">
    <location>
        <begin position="9"/>
        <end position="38"/>
    </location>
</feature>
<keyword evidence="3" id="KW-1185">Reference proteome</keyword>
<dbReference type="EMBL" id="LXQA010672794">
    <property type="protein sequence ID" value="MCI65280.1"/>
    <property type="molecule type" value="Genomic_DNA"/>
</dbReference>
<protein>
    <submittedName>
        <fullName evidence="2">Uncharacterized protein</fullName>
    </submittedName>
</protein>
<evidence type="ECO:0000313" key="2">
    <source>
        <dbReference type="EMBL" id="MCI65280.1"/>
    </source>
</evidence>
<feature type="non-terminal residue" evidence="2">
    <location>
        <position position="52"/>
    </location>
</feature>
<comment type="caution">
    <text evidence="2">The sequence shown here is derived from an EMBL/GenBank/DDBJ whole genome shotgun (WGS) entry which is preliminary data.</text>
</comment>